<accession>A0A2H6KJU6</accession>
<dbReference type="VEuPathDB" id="PiroplasmaDB:BOVATA_047660"/>
<comment type="caution">
    <text evidence="2">The sequence shown here is derived from an EMBL/GenBank/DDBJ whole genome shotgun (WGS) entry which is preliminary data.</text>
</comment>
<organism evidence="2 3">
    <name type="scientific">Babesia ovata</name>
    <dbReference type="NCBI Taxonomy" id="189622"/>
    <lineage>
        <taxon>Eukaryota</taxon>
        <taxon>Sar</taxon>
        <taxon>Alveolata</taxon>
        <taxon>Apicomplexa</taxon>
        <taxon>Aconoidasida</taxon>
        <taxon>Piroplasmida</taxon>
        <taxon>Babesiidae</taxon>
        <taxon>Babesia</taxon>
    </lineage>
</organism>
<dbReference type="GeneID" id="39877043"/>
<feature type="chain" id="PRO_5014170536" evidence="1">
    <location>
        <begin position="20"/>
        <end position="100"/>
    </location>
</feature>
<keyword evidence="3" id="KW-1185">Reference proteome</keyword>
<reference evidence="2 3" key="1">
    <citation type="journal article" date="2017" name="BMC Genomics">
        <title>Whole-genome assembly of Babesia ovata and comparative genomics between closely related pathogens.</title>
        <authorList>
            <person name="Yamagishi J."/>
            <person name="Asada M."/>
            <person name="Hakimi H."/>
            <person name="Tanaka T.Q."/>
            <person name="Sugimoto C."/>
            <person name="Kawazu S."/>
        </authorList>
    </citation>
    <scope>NUCLEOTIDE SEQUENCE [LARGE SCALE GENOMIC DNA]</scope>
    <source>
        <strain evidence="2 3">Miyake</strain>
    </source>
</reference>
<proteinExistence type="predicted"/>
<keyword evidence="1" id="KW-0732">Signal</keyword>
<name>A0A2H6KJU6_9APIC</name>
<sequence>MKHHVQAFLAVLRVIQSHGVAMEVAGVGCQSTAVAEHSGEDAGRVRGERVNGVHQSVGRESGGIEAILSLLAVTQFNASTQLIIDTVVLKARQPYEHLVD</sequence>
<dbReference type="AlphaFoldDB" id="A0A2H6KJU6"/>
<feature type="signal peptide" evidence="1">
    <location>
        <begin position="1"/>
        <end position="19"/>
    </location>
</feature>
<dbReference type="RefSeq" id="XP_028869516.1">
    <property type="nucleotide sequence ID" value="XM_029013683.1"/>
</dbReference>
<evidence type="ECO:0000313" key="3">
    <source>
        <dbReference type="Proteomes" id="UP000236319"/>
    </source>
</evidence>
<dbReference type="Proteomes" id="UP000236319">
    <property type="component" value="Unassembled WGS sequence"/>
</dbReference>
<protein>
    <submittedName>
        <fullName evidence="2">Peptidyl-prolyl cis-trans FKBP-type protein, putative</fullName>
    </submittedName>
</protein>
<evidence type="ECO:0000313" key="2">
    <source>
        <dbReference type="EMBL" id="GBE63273.1"/>
    </source>
</evidence>
<evidence type="ECO:0000256" key="1">
    <source>
        <dbReference type="SAM" id="SignalP"/>
    </source>
</evidence>
<gene>
    <name evidence="2" type="ORF">BOVATA_047660</name>
</gene>
<dbReference type="EMBL" id="BDSA01000027">
    <property type="protein sequence ID" value="GBE63273.1"/>
    <property type="molecule type" value="Genomic_DNA"/>
</dbReference>